<keyword evidence="9" id="KW-1185">Reference proteome</keyword>
<dbReference type="InterPro" id="IPR039420">
    <property type="entry name" value="WalR-like"/>
</dbReference>
<dbReference type="Proteomes" id="UP000054537">
    <property type="component" value="Unassembled WGS sequence"/>
</dbReference>
<dbReference type="InterPro" id="IPR011006">
    <property type="entry name" value="CheY-like_superfamily"/>
</dbReference>
<dbReference type="AlphaFoldDB" id="A0A0A6URA2"/>
<dbReference type="eggNOG" id="COG2197">
    <property type="taxonomic scope" value="Bacteria"/>
</dbReference>
<dbReference type="GO" id="GO:0000160">
    <property type="term" value="P:phosphorelay signal transduction system"/>
    <property type="evidence" value="ECO:0007669"/>
    <property type="project" value="InterPro"/>
</dbReference>
<feature type="domain" description="HTH luxR-type" evidence="6">
    <location>
        <begin position="141"/>
        <end position="212"/>
    </location>
</feature>
<dbReference type="SMART" id="SM00448">
    <property type="entry name" value="REC"/>
    <property type="match status" value="1"/>
</dbReference>
<dbReference type="GO" id="GO:0003677">
    <property type="term" value="F:DNA binding"/>
    <property type="evidence" value="ECO:0007669"/>
    <property type="project" value="UniProtKB-KW"/>
</dbReference>
<dbReference type="PRINTS" id="PR00038">
    <property type="entry name" value="HTHLUXR"/>
</dbReference>
<gene>
    <name evidence="8" type="ORF">MB27_07475</name>
</gene>
<name>A0A0A6URA2_ACTUT</name>
<dbReference type="OrthoDB" id="4135368at2"/>
<dbReference type="PROSITE" id="PS50110">
    <property type="entry name" value="RESPONSE_REGULATORY"/>
    <property type="match status" value="1"/>
</dbReference>
<dbReference type="SMART" id="SM00421">
    <property type="entry name" value="HTH_LUXR"/>
    <property type="match status" value="1"/>
</dbReference>
<evidence type="ECO:0000256" key="2">
    <source>
        <dbReference type="ARBA" id="ARBA00023015"/>
    </source>
</evidence>
<dbReference type="EMBL" id="JRTT01000007">
    <property type="protein sequence ID" value="KHD77961.1"/>
    <property type="molecule type" value="Genomic_DNA"/>
</dbReference>
<evidence type="ECO:0000259" key="6">
    <source>
        <dbReference type="PROSITE" id="PS50043"/>
    </source>
</evidence>
<evidence type="ECO:0000259" key="7">
    <source>
        <dbReference type="PROSITE" id="PS50110"/>
    </source>
</evidence>
<sequence length="214" mass="23342">MRVLIAEDQALLRDGLTRMLTAYGFDVVATAADGTGLTERLVEVRPDIAVVDVRLPPTFTDEGLRAALTAREQVPGLPILVLSQYVERLYARELLADRAGAVGYLLKDRVGDVRQFVAALHQVAAGGTVIDPDVIARLLHGRDSLTDLTHREQDVLRLMAEGHSNAAVATHLTITEKSVSNLINALFAKLGLPPSTSHHRRVLAVLAYLDDRDR</sequence>
<evidence type="ECO:0000313" key="9">
    <source>
        <dbReference type="Proteomes" id="UP000054537"/>
    </source>
</evidence>
<dbReference type="InterPro" id="IPR058245">
    <property type="entry name" value="NreC/VraR/RcsB-like_REC"/>
</dbReference>
<evidence type="ECO:0000256" key="3">
    <source>
        <dbReference type="ARBA" id="ARBA00023125"/>
    </source>
</evidence>
<keyword evidence="3" id="KW-0238">DNA-binding</keyword>
<dbReference type="InterPro" id="IPR016032">
    <property type="entry name" value="Sig_transdc_resp-reg_C-effctor"/>
</dbReference>
<dbReference type="PANTHER" id="PTHR43214:SF24">
    <property type="entry name" value="TRANSCRIPTIONAL REGULATORY PROTEIN NARL-RELATED"/>
    <property type="match status" value="1"/>
</dbReference>
<dbReference type="PROSITE" id="PS00622">
    <property type="entry name" value="HTH_LUXR_1"/>
    <property type="match status" value="1"/>
</dbReference>
<evidence type="ECO:0000256" key="1">
    <source>
        <dbReference type="ARBA" id="ARBA00022553"/>
    </source>
</evidence>
<dbReference type="GO" id="GO:0006355">
    <property type="term" value="P:regulation of DNA-templated transcription"/>
    <property type="evidence" value="ECO:0007669"/>
    <property type="project" value="InterPro"/>
</dbReference>
<dbReference type="InterPro" id="IPR000792">
    <property type="entry name" value="Tscrpt_reg_LuxR_C"/>
</dbReference>
<dbReference type="Gene3D" id="3.40.50.2300">
    <property type="match status" value="1"/>
</dbReference>
<keyword evidence="4" id="KW-0804">Transcription</keyword>
<keyword evidence="1 5" id="KW-0597">Phosphoprotein</keyword>
<comment type="caution">
    <text evidence="8">The sequence shown here is derived from an EMBL/GenBank/DDBJ whole genome shotgun (WGS) entry which is preliminary data.</text>
</comment>
<accession>A0A0A6URA2</accession>
<feature type="domain" description="Response regulatory" evidence="7">
    <location>
        <begin position="2"/>
        <end position="122"/>
    </location>
</feature>
<reference evidence="8 9" key="1">
    <citation type="submission" date="2014-10" db="EMBL/GenBank/DDBJ databases">
        <title>Draft genome sequence of Actinoplanes utahensis NRRL 12052.</title>
        <authorList>
            <person name="Velasco-Bucheli B."/>
            <person name="del Cerro C."/>
            <person name="Hormigo D."/>
            <person name="Garcia J.L."/>
            <person name="Acebal C."/>
            <person name="Arroyo M."/>
            <person name="de la Mata I."/>
        </authorList>
    </citation>
    <scope>NUCLEOTIDE SEQUENCE [LARGE SCALE GENOMIC DNA]</scope>
    <source>
        <strain evidence="8 9">NRRL 12052</strain>
    </source>
</reference>
<dbReference type="PROSITE" id="PS50043">
    <property type="entry name" value="HTH_LUXR_2"/>
    <property type="match status" value="1"/>
</dbReference>
<dbReference type="CDD" id="cd17535">
    <property type="entry name" value="REC_NarL-like"/>
    <property type="match status" value="1"/>
</dbReference>
<proteinExistence type="predicted"/>
<dbReference type="PANTHER" id="PTHR43214">
    <property type="entry name" value="TWO-COMPONENT RESPONSE REGULATOR"/>
    <property type="match status" value="1"/>
</dbReference>
<dbReference type="RefSeq" id="WP_043523436.1">
    <property type="nucleotide sequence ID" value="NZ_BAABKU010000013.1"/>
</dbReference>
<dbReference type="Pfam" id="PF00072">
    <property type="entry name" value="Response_reg"/>
    <property type="match status" value="1"/>
</dbReference>
<dbReference type="SUPFAM" id="SSF52172">
    <property type="entry name" value="CheY-like"/>
    <property type="match status" value="1"/>
</dbReference>
<feature type="modified residue" description="4-aspartylphosphate" evidence="5">
    <location>
        <position position="52"/>
    </location>
</feature>
<evidence type="ECO:0000256" key="4">
    <source>
        <dbReference type="ARBA" id="ARBA00023163"/>
    </source>
</evidence>
<keyword evidence="2" id="KW-0805">Transcription regulation</keyword>
<evidence type="ECO:0000313" key="8">
    <source>
        <dbReference type="EMBL" id="KHD77961.1"/>
    </source>
</evidence>
<dbReference type="CDD" id="cd06170">
    <property type="entry name" value="LuxR_C_like"/>
    <property type="match status" value="1"/>
</dbReference>
<organism evidence="8 9">
    <name type="scientific">Actinoplanes utahensis</name>
    <dbReference type="NCBI Taxonomy" id="1869"/>
    <lineage>
        <taxon>Bacteria</taxon>
        <taxon>Bacillati</taxon>
        <taxon>Actinomycetota</taxon>
        <taxon>Actinomycetes</taxon>
        <taxon>Micromonosporales</taxon>
        <taxon>Micromonosporaceae</taxon>
        <taxon>Actinoplanes</taxon>
    </lineage>
</organism>
<dbReference type="Pfam" id="PF00196">
    <property type="entry name" value="GerE"/>
    <property type="match status" value="1"/>
</dbReference>
<dbReference type="SUPFAM" id="SSF46894">
    <property type="entry name" value="C-terminal effector domain of the bipartite response regulators"/>
    <property type="match status" value="1"/>
</dbReference>
<protein>
    <submittedName>
        <fullName evidence="8">LuxR family transcriptional regulator</fullName>
    </submittedName>
</protein>
<dbReference type="STRING" id="1869.MB27_07475"/>
<evidence type="ECO:0000256" key="5">
    <source>
        <dbReference type="PROSITE-ProRule" id="PRU00169"/>
    </source>
</evidence>
<dbReference type="InterPro" id="IPR001789">
    <property type="entry name" value="Sig_transdc_resp-reg_receiver"/>
</dbReference>